<feature type="transmembrane region" description="Helical" evidence="1">
    <location>
        <begin position="21"/>
        <end position="40"/>
    </location>
</feature>
<accession>A0A0G4B1X9</accession>
<protein>
    <submittedName>
        <fullName evidence="2">Uncharacterized protein</fullName>
    </submittedName>
</protein>
<evidence type="ECO:0000256" key="1">
    <source>
        <dbReference type="SAM" id="Phobius"/>
    </source>
</evidence>
<keyword evidence="1" id="KW-0472">Membrane</keyword>
<dbReference type="Proteomes" id="UP000035648">
    <property type="component" value="Chromosome"/>
</dbReference>
<dbReference type="KEGG" id="bbgw:UT28_C0001G0148"/>
<name>A0A0G4B1X9_9BACT</name>
<reference evidence="2 3" key="1">
    <citation type="journal article" date="2015" name="Nature">
        <title>rRNA introns, odd ribosomes, and small enigmatic genomes across a large radiation of phyla.</title>
        <authorList>
            <person name="Brown C.T."/>
            <person name="Hug L.A."/>
            <person name="Thomas B.C."/>
            <person name="Sharon I."/>
            <person name="Castelle C.J."/>
            <person name="Singh A."/>
            <person name="Wilkins M.J."/>
            <person name="Williams K.H."/>
            <person name="Banfield J.F."/>
        </authorList>
    </citation>
    <scope>NUCLEOTIDE SEQUENCE [LARGE SCALE GENOMIC DNA]</scope>
</reference>
<evidence type="ECO:0000313" key="3">
    <source>
        <dbReference type="Proteomes" id="UP000035648"/>
    </source>
</evidence>
<dbReference type="STRING" id="1618337.UT28_C0001G0148"/>
<keyword evidence="1" id="KW-0812">Transmembrane</keyword>
<organism evidence="2 3">
    <name type="scientific">Berkelbacteria bacterium GW2011_GWE1_39_12</name>
    <dbReference type="NCBI Taxonomy" id="1618337"/>
    <lineage>
        <taxon>Bacteria</taxon>
        <taxon>Candidatus Berkelbacteria</taxon>
    </lineage>
</organism>
<sequence>MLRFRKQKIFGRLAQLVRVSANLPLASLKIYNTLLILWWARAISSVG</sequence>
<proteinExistence type="predicted"/>
<dbReference type="AlphaFoldDB" id="A0A0G4B1X9"/>
<evidence type="ECO:0000313" key="2">
    <source>
        <dbReference type="EMBL" id="AKM81961.1"/>
    </source>
</evidence>
<keyword evidence="1" id="KW-1133">Transmembrane helix</keyword>
<dbReference type="EMBL" id="CP011213">
    <property type="protein sequence ID" value="AKM81961.1"/>
    <property type="molecule type" value="Genomic_DNA"/>
</dbReference>
<gene>
    <name evidence="2" type="ORF">UT28_C0001G0148</name>
</gene>